<organism evidence="3 4">
    <name type="scientific">Enorma phocaeensis</name>
    <dbReference type="NCBI Taxonomy" id="1871019"/>
    <lineage>
        <taxon>Bacteria</taxon>
        <taxon>Bacillati</taxon>
        <taxon>Actinomycetota</taxon>
        <taxon>Coriobacteriia</taxon>
        <taxon>Coriobacteriales</taxon>
        <taxon>Coriobacteriaceae</taxon>
        <taxon>Enorma</taxon>
    </lineage>
</organism>
<evidence type="ECO:0000256" key="2">
    <source>
        <dbReference type="SAM" id="Phobius"/>
    </source>
</evidence>
<feature type="transmembrane region" description="Helical" evidence="2">
    <location>
        <begin position="79"/>
        <end position="105"/>
    </location>
</feature>
<evidence type="ECO:0000313" key="4">
    <source>
        <dbReference type="Proteomes" id="UP001529421"/>
    </source>
</evidence>
<name>A0ABT7VAP5_9ACTN</name>
<protein>
    <submittedName>
        <fullName evidence="3">DUF4013 domain-containing protein</fullName>
    </submittedName>
</protein>
<keyword evidence="2" id="KW-1133">Transmembrane helix</keyword>
<dbReference type="RefSeq" id="WP_289545689.1">
    <property type="nucleotide sequence ID" value="NZ_JAUDDZ010000013.1"/>
</dbReference>
<feature type="transmembrane region" description="Helical" evidence="2">
    <location>
        <begin position="239"/>
        <end position="262"/>
    </location>
</feature>
<keyword evidence="2" id="KW-0812">Transmembrane</keyword>
<proteinExistence type="predicted"/>
<feature type="transmembrane region" description="Helical" evidence="2">
    <location>
        <begin position="196"/>
        <end position="218"/>
    </location>
</feature>
<evidence type="ECO:0000313" key="3">
    <source>
        <dbReference type="EMBL" id="MDM8275563.1"/>
    </source>
</evidence>
<feature type="transmembrane region" description="Helical" evidence="2">
    <location>
        <begin position="20"/>
        <end position="45"/>
    </location>
</feature>
<feature type="region of interest" description="Disordered" evidence="1">
    <location>
        <begin position="290"/>
        <end position="346"/>
    </location>
</feature>
<dbReference type="EMBL" id="JAUDDZ010000013">
    <property type="protein sequence ID" value="MDM8275563.1"/>
    <property type="molecule type" value="Genomic_DNA"/>
</dbReference>
<dbReference type="Pfam" id="PF13197">
    <property type="entry name" value="DUF4013"/>
    <property type="match status" value="1"/>
</dbReference>
<feature type="region of interest" description="Disordered" evidence="1">
    <location>
        <begin position="361"/>
        <end position="434"/>
    </location>
</feature>
<evidence type="ECO:0000256" key="1">
    <source>
        <dbReference type="SAM" id="MobiDB-lite"/>
    </source>
</evidence>
<reference evidence="4" key="1">
    <citation type="submission" date="2023-06" db="EMBL/GenBank/DDBJ databases">
        <title>Identification and characterization of horizontal gene transfer across gut microbiota members of farm animals based on homology search.</title>
        <authorList>
            <person name="Zeman M."/>
            <person name="Kubasova T."/>
            <person name="Jahodarova E."/>
            <person name="Nykrynova M."/>
            <person name="Rychlik I."/>
        </authorList>
    </citation>
    <scope>NUCLEOTIDE SEQUENCE [LARGE SCALE GENOMIC DNA]</scope>
    <source>
        <strain evidence="4">154_Feed</strain>
    </source>
</reference>
<keyword evidence="2" id="KW-0472">Membrane</keyword>
<feature type="transmembrane region" description="Helical" evidence="2">
    <location>
        <begin position="125"/>
        <end position="150"/>
    </location>
</feature>
<comment type="caution">
    <text evidence="3">The sequence shown here is derived from an EMBL/GenBank/DDBJ whole genome shotgun (WGS) entry which is preliminary data.</text>
</comment>
<keyword evidence="4" id="KW-1185">Reference proteome</keyword>
<feature type="compositionally biased region" description="Low complexity" evidence="1">
    <location>
        <begin position="308"/>
        <end position="318"/>
    </location>
</feature>
<sequence length="434" mass="44532">MLSQQVGFTSSWHMLTRDKGWIKPVLILALVGWVPIVGPMAILGFGFEWARLTAWGIDAAPKQRGVDVGKVLGTGARAFAVYLTLGIAASLVCGVLTAGAVSFTFTPLSVGLRTWFLDFDMNLRGIGLLGAAVGMMLGTFIHMAMMRATLYDSFGAGWRLDRLCQMVGRDFGGFLRVCVVSLASTAIVVACGAALAIIGGIFIAGGALGIVFSGGYSYDSWGHDGMGYLLHQLFSLGPSFMLVAVLLMILAVFACAVVTVSMELVNINACGQWFSRFSVDRWGLSSDPLPDGAPTVTGFSPQGEPTHAAASGGPAAPSDIPVQPGATASEAPRADAPSVAGAAPSDWSPAAYAASASASEYSSGGSLATPRTPDKPSDAAAGFASPSSSESGVAPTAMLPQQSSVDGSEKGEDDQAFGPIASTDRESGGPISEG</sequence>
<gene>
    <name evidence="3" type="ORF">QUW28_08685</name>
</gene>
<reference evidence="3 4" key="2">
    <citation type="submission" date="2023-06" db="EMBL/GenBank/DDBJ databases">
        <authorList>
            <person name="Zeman M."/>
            <person name="Kubasova T."/>
            <person name="Jahodarova E."/>
            <person name="Nykrynova M."/>
            <person name="Rychlik I."/>
        </authorList>
    </citation>
    <scope>NUCLEOTIDE SEQUENCE [LARGE SCALE GENOMIC DNA]</scope>
    <source>
        <strain evidence="3 4">154_Feed</strain>
    </source>
</reference>
<dbReference type="Proteomes" id="UP001529421">
    <property type="component" value="Unassembled WGS sequence"/>
</dbReference>
<accession>A0ABT7VAP5</accession>
<dbReference type="InterPro" id="IPR025098">
    <property type="entry name" value="DUF4013"/>
</dbReference>